<evidence type="ECO:0000256" key="2">
    <source>
        <dbReference type="ARBA" id="ARBA00022801"/>
    </source>
</evidence>
<name>A0A180G6J7_PUCT1</name>
<dbReference type="AlphaFoldDB" id="A0A180G6J7"/>
<dbReference type="OrthoDB" id="424610at2759"/>
<dbReference type="VEuPathDB" id="FungiDB:PTTG_05271"/>
<dbReference type="Proteomes" id="UP000005240">
    <property type="component" value="Unassembled WGS sequence"/>
</dbReference>
<reference evidence="4" key="4">
    <citation type="submission" date="2025-05" db="UniProtKB">
        <authorList>
            <consortium name="EnsemblFungi"/>
        </authorList>
    </citation>
    <scope>IDENTIFICATION</scope>
    <source>
        <strain evidence="4">isolate 1-1 / race 1 (BBBD)</strain>
    </source>
</reference>
<sequence length="341" mass="36899">MSTLASAAPGGLFEIEIPVQSSVIPSVLDTSSYEKFKPSTNSHSQRSVLFFVPESVQGKQNLPLLIAFHGSTESGSIFRSRTTAMAYDKLASEMGFIVAYPSGYKGNWNDSRKAAAYPAKVENVDDVGFTKSIIQYSAKNWATCPQRTLTAGYSNGGHMCYRLALELGSRYIAGVAIHCANLPTDENSDCLTLLNDAVPICIVNGTADPVNPWGGGEVTLSHAPVPGGSVGSRGSHQSAVETADYFAGRFLDLGVELELEEIEDMDEVQDVRQFRNPRNDKVYVKLLAMIGEGHYVPVASGEKKALVIGPRRGAVHAPREVLRFFAENTTCFEDSYSEGDN</sequence>
<evidence type="ECO:0000313" key="4">
    <source>
        <dbReference type="EnsemblFungi" id="PTTG_05271-t43_1-p1"/>
    </source>
</evidence>
<reference evidence="4 5" key="3">
    <citation type="journal article" date="2017" name="G3 (Bethesda)">
        <title>Comparative analysis highlights variable genome content of wheat rusts and divergence of the mating loci.</title>
        <authorList>
            <person name="Cuomo C.A."/>
            <person name="Bakkeren G."/>
            <person name="Khalil H.B."/>
            <person name="Panwar V."/>
            <person name="Joly D."/>
            <person name="Linning R."/>
            <person name="Sakthikumar S."/>
            <person name="Song X."/>
            <person name="Adiconis X."/>
            <person name="Fan L."/>
            <person name="Goldberg J.M."/>
            <person name="Levin J.Z."/>
            <person name="Young S."/>
            <person name="Zeng Q."/>
            <person name="Anikster Y."/>
            <person name="Bruce M."/>
            <person name="Wang M."/>
            <person name="Yin C."/>
            <person name="McCallum B."/>
            <person name="Szabo L.J."/>
            <person name="Hulbert S."/>
            <person name="Chen X."/>
            <person name="Fellers J.P."/>
        </authorList>
    </citation>
    <scope>NUCLEOTIDE SEQUENCE</scope>
    <source>
        <strain evidence="5">Isolate 1-1 / race 1 (BBBD)</strain>
        <strain evidence="4">isolate 1-1 / race 1 (BBBD)</strain>
    </source>
</reference>
<dbReference type="SUPFAM" id="SSF53474">
    <property type="entry name" value="alpha/beta-Hydrolases"/>
    <property type="match status" value="1"/>
</dbReference>
<reference evidence="3" key="1">
    <citation type="submission" date="2009-11" db="EMBL/GenBank/DDBJ databases">
        <authorList>
            <consortium name="The Broad Institute Genome Sequencing Platform"/>
            <person name="Ward D."/>
            <person name="Feldgarden M."/>
            <person name="Earl A."/>
            <person name="Young S.K."/>
            <person name="Zeng Q."/>
            <person name="Koehrsen M."/>
            <person name="Alvarado L."/>
            <person name="Berlin A."/>
            <person name="Bochicchio J."/>
            <person name="Borenstein D."/>
            <person name="Chapman S.B."/>
            <person name="Chen Z."/>
            <person name="Engels R."/>
            <person name="Freedman E."/>
            <person name="Gellesch M."/>
            <person name="Goldberg J."/>
            <person name="Griggs A."/>
            <person name="Gujja S."/>
            <person name="Heilman E."/>
            <person name="Heiman D."/>
            <person name="Hepburn T."/>
            <person name="Howarth C."/>
            <person name="Jen D."/>
            <person name="Larson L."/>
            <person name="Lewis B."/>
            <person name="Mehta T."/>
            <person name="Park D."/>
            <person name="Pearson M."/>
            <person name="Roberts A."/>
            <person name="Saif S."/>
            <person name="Shea T."/>
            <person name="Shenoy N."/>
            <person name="Sisk P."/>
            <person name="Stolte C."/>
            <person name="Sykes S."/>
            <person name="Thomson T."/>
            <person name="Walk T."/>
            <person name="White J."/>
            <person name="Yandava C."/>
            <person name="Izard J."/>
            <person name="Baranova O.V."/>
            <person name="Blanton J.M."/>
            <person name="Tanner A.C."/>
            <person name="Dewhirst F.E."/>
            <person name="Haas B."/>
            <person name="Nusbaum C."/>
            <person name="Birren B."/>
        </authorList>
    </citation>
    <scope>NUCLEOTIDE SEQUENCE [LARGE SCALE GENOMIC DNA]</scope>
    <source>
        <strain evidence="3">1-1 BBBD Race 1</strain>
    </source>
</reference>
<gene>
    <name evidence="3" type="ORF">PTTG_05271</name>
</gene>
<dbReference type="EMBL" id="ADAS02000188">
    <property type="protein sequence ID" value="OAV88311.1"/>
    <property type="molecule type" value="Genomic_DNA"/>
</dbReference>
<evidence type="ECO:0000256" key="1">
    <source>
        <dbReference type="ARBA" id="ARBA00022729"/>
    </source>
</evidence>
<dbReference type="InterPro" id="IPR050955">
    <property type="entry name" value="Plant_Biomass_Hydrol_Est"/>
</dbReference>
<dbReference type="GO" id="GO:0016787">
    <property type="term" value="F:hydrolase activity"/>
    <property type="evidence" value="ECO:0007669"/>
    <property type="project" value="UniProtKB-KW"/>
</dbReference>
<keyword evidence="2" id="KW-0378">Hydrolase</keyword>
<organism evidence="3">
    <name type="scientific">Puccinia triticina (isolate 1-1 / race 1 (BBBD))</name>
    <name type="common">Brown leaf rust fungus</name>
    <dbReference type="NCBI Taxonomy" id="630390"/>
    <lineage>
        <taxon>Eukaryota</taxon>
        <taxon>Fungi</taxon>
        <taxon>Dikarya</taxon>
        <taxon>Basidiomycota</taxon>
        <taxon>Pucciniomycotina</taxon>
        <taxon>Pucciniomycetes</taxon>
        <taxon>Pucciniales</taxon>
        <taxon>Pucciniaceae</taxon>
        <taxon>Puccinia</taxon>
    </lineage>
</organism>
<dbReference type="Gene3D" id="3.40.50.1820">
    <property type="entry name" value="alpha/beta hydrolase"/>
    <property type="match status" value="1"/>
</dbReference>
<dbReference type="PANTHER" id="PTHR43037">
    <property type="entry name" value="UNNAMED PRODUCT-RELATED"/>
    <property type="match status" value="1"/>
</dbReference>
<dbReference type="InterPro" id="IPR029058">
    <property type="entry name" value="AB_hydrolase_fold"/>
</dbReference>
<accession>A0A180G6J7</accession>
<dbReference type="PANTHER" id="PTHR43037:SF5">
    <property type="entry name" value="FERULOYL ESTERASE"/>
    <property type="match status" value="1"/>
</dbReference>
<keyword evidence="1" id="KW-0732">Signal</keyword>
<dbReference type="EnsemblFungi" id="PTTG_05271-t43_1">
    <property type="protein sequence ID" value="PTTG_05271-t43_1-p1"/>
    <property type="gene ID" value="PTTG_05271"/>
</dbReference>
<protein>
    <submittedName>
        <fullName evidence="3 4">Uncharacterized protein</fullName>
    </submittedName>
</protein>
<proteinExistence type="predicted"/>
<keyword evidence="5" id="KW-1185">Reference proteome</keyword>
<evidence type="ECO:0000313" key="5">
    <source>
        <dbReference type="Proteomes" id="UP000005240"/>
    </source>
</evidence>
<dbReference type="STRING" id="630390.A0A180G6J7"/>
<evidence type="ECO:0000313" key="3">
    <source>
        <dbReference type="EMBL" id="OAV88311.1"/>
    </source>
</evidence>
<reference evidence="3" key="2">
    <citation type="submission" date="2016-05" db="EMBL/GenBank/DDBJ databases">
        <title>Comparative analysis highlights variable genome content of wheat rusts and divergence of the mating loci.</title>
        <authorList>
            <person name="Cuomo C.A."/>
            <person name="Bakkeren G."/>
            <person name="Szabo L."/>
            <person name="Khalil H."/>
            <person name="Joly D."/>
            <person name="Goldberg J."/>
            <person name="Young S."/>
            <person name="Zeng Q."/>
            <person name="Fellers J."/>
        </authorList>
    </citation>
    <scope>NUCLEOTIDE SEQUENCE [LARGE SCALE GENOMIC DNA]</scope>
    <source>
        <strain evidence="3">1-1 BBBD Race 1</strain>
    </source>
</reference>